<evidence type="ECO:0000256" key="5">
    <source>
        <dbReference type="PROSITE-ProRule" id="PRU00023"/>
    </source>
</evidence>
<evidence type="ECO:0000256" key="4">
    <source>
        <dbReference type="ARBA" id="ARBA00023136"/>
    </source>
</evidence>
<dbReference type="InterPro" id="IPR036770">
    <property type="entry name" value="Ankyrin_rpt-contain_sf"/>
</dbReference>
<feature type="repeat" description="ANK" evidence="5">
    <location>
        <begin position="348"/>
        <end position="380"/>
    </location>
</feature>
<name>A0A210QU35_MIZYE</name>
<sequence>MDDIPDSMRHRPRRQSSVVTSVREVSEDGDYASLREARKAKGKIKLSPVAEHSLNDDSGIVSEEAFEVSASKPSQRPFSPPADERYEKVRVQLFDVVEKGTPSDVQNMMAKAEGYVPLHHAAMLDHSNNQTILHYALQLGRIEIVETVIDNGSKELLRQLFTLPKTTRSALHQITERNNLDLATKFMDKFPTQAEKIEVIKPETMVEIAGQRPRTFSAYHLAAFKGFTDLVKLFLDSGIDVNSLNVKKDSALLWAARWGHNETVKFLLERKADVSLENDKKSTALYWSVRYQLIDTVVILLEKGKANPNQTRLLGLVAPIVMASALGNNDIVKVLLDNGADVNMTIRGGETPLHHAAKEGHLDVVQTLLDKQADLNAQDEKGERSLTLAAQNGHADVVKYLLKCGADMYHKNHFGFDSWYYAMAQHNEIVLRVLTEHYTNLRSNTIKVKSPLCIAASLGNCPMIKILLKMRVDPEETDENGNTFIHHAAINNQDNVIKHFHKKVSIDAQNNCKETAMHIACRRGSHDVVLELMDKKAKSNIGNLKGENALHVLASSKKTSPGIARALVEHTIKSHDWESVNATDNEGNNALHIAGLYAEPDVLWEFRFVRFKDVDTEGNTPLHEAVISGNQEVLETSLDIYENMQRDADINTLNKRSESVLHLAASAGFSDSVTRLIFYGADLTCADKDGNTVLHRLVRDMAEKKSDLKANARVMETILNDSVRWWCNHHGLIYPGENESLFKQLQRKALLSLVNDYPNKHNLSVLAYAYKVGSHLFLNRILTMPDVMMFQKEDDIYFDITHLTPTTNHNLARCCSCLSARVQHSNSHIDLLMTLDAKGRASHVLDIPPVRQIERMYTAICAWAYGFFMIMHILYMSVFSYVGIEIASKFRDLANGTPLSDSDPLMIVAYIVVPIEPAIGLLYGMVDLCRNLCRRELPTLRNFMTFLFVIMFASLVFSWLIMIAVRSTDHDYVLSICLCLGWMLSISFTRGFKGIHYFFKMLVNMIMRDVFRFLIVFSFVLLAFSIALHTLFQISTDIVNTYTDPFETIFLAFNMMIGMAELFDGTIETGMESVGRTATFVKAFYIVYILLSTIVLLNLLIAMMNDSYSDILRHQQVSWRVESVQIGIGIENLFPWFPSIFGRVTIKREQFGIRNKNGNEEDERWYLVTNARSLDEYKPDRADEDTAERMTRVLEERLQEVDDRIRSTEQRSIETTQKFDEILSILSKIEKRDGSVK</sequence>
<proteinExistence type="predicted"/>
<feature type="transmembrane region" description="Helical" evidence="7">
    <location>
        <begin position="1083"/>
        <end position="1104"/>
    </location>
</feature>
<feature type="transmembrane region" description="Helical" evidence="7">
    <location>
        <begin position="1013"/>
        <end position="1034"/>
    </location>
</feature>
<feature type="repeat" description="ANK" evidence="5">
    <location>
        <begin position="128"/>
        <end position="153"/>
    </location>
</feature>
<feature type="region of interest" description="Disordered" evidence="6">
    <location>
        <begin position="1"/>
        <end position="26"/>
    </location>
</feature>
<feature type="repeat" description="ANK" evidence="5">
    <location>
        <begin position="247"/>
        <end position="279"/>
    </location>
</feature>
<feature type="repeat" description="ANK" evidence="5">
    <location>
        <begin position="381"/>
        <end position="413"/>
    </location>
</feature>
<dbReference type="InterPro" id="IPR052391">
    <property type="entry name" value="E3_Ligase-Neurotoxin"/>
</dbReference>
<dbReference type="STRING" id="6573.A0A210QU35"/>
<feature type="domain" description="Ion transport" evidence="8">
    <location>
        <begin position="939"/>
        <end position="1115"/>
    </location>
</feature>
<dbReference type="Pfam" id="PF00520">
    <property type="entry name" value="Ion_trans"/>
    <property type="match status" value="1"/>
</dbReference>
<keyword evidence="10" id="KW-1185">Reference proteome</keyword>
<evidence type="ECO:0000256" key="2">
    <source>
        <dbReference type="ARBA" id="ARBA00022692"/>
    </source>
</evidence>
<evidence type="ECO:0000259" key="8">
    <source>
        <dbReference type="Pfam" id="PF00520"/>
    </source>
</evidence>
<feature type="transmembrane region" description="Helical" evidence="7">
    <location>
        <begin position="972"/>
        <end position="992"/>
    </location>
</feature>
<dbReference type="PANTHER" id="PTHR24133">
    <property type="entry name" value="ANKYRIN DOMAIN-CONTAINING"/>
    <property type="match status" value="1"/>
</dbReference>
<dbReference type="PROSITE" id="PS50297">
    <property type="entry name" value="ANK_REP_REGION"/>
    <property type="match status" value="7"/>
</dbReference>
<feature type="repeat" description="ANK" evidence="5">
    <location>
        <begin position="617"/>
        <end position="655"/>
    </location>
</feature>
<keyword evidence="4 7" id="KW-0472">Membrane</keyword>
<dbReference type="Proteomes" id="UP000242188">
    <property type="component" value="Unassembled WGS sequence"/>
</dbReference>
<feature type="transmembrane region" description="Helical" evidence="7">
    <location>
        <begin position="946"/>
        <end position="966"/>
    </location>
</feature>
<dbReference type="EMBL" id="NEDP02001898">
    <property type="protein sequence ID" value="OWF52231.1"/>
    <property type="molecule type" value="Genomic_DNA"/>
</dbReference>
<evidence type="ECO:0000313" key="10">
    <source>
        <dbReference type="Proteomes" id="UP000242188"/>
    </source>
</evidence>
<protein>
    <submittedName>
        <fullName evidence="9">Ankyrin repeat protein</fullName>
    </submittedName>
</protein>
<dbReference type="SMART" id="SM00248">
    <property type="entry name" value="ANK"/>
    <property type="match status" value="16"/>
</dbReference>
<dbReference type="Gene3D" id="1.10.287.70">
    <property type="match status" value="1"/>
</dbReference>
<evidence type="ECO:0000256" key="3">
    <source>
        <dbReference type="ARBA" id="ARBA00022989"/>
    </source>
</evidence>
<gene>
    <name evidence="9" type="ORF">KP79_PYT04102</name>
</gene>
<feature type="transmembrane region" description="Helical" evidence="7">
    <location>
        <begin position="904"/>
        <end position="926"/>
    </location>
</feature>
<dbReference type="Gene3D" id="1.25.40.20">
    <property type="entry name" value="Ankyrin repeat-containing domain"/>
    <property type="match status" value="4"/>
</dbReference>
<evidence type="ECO:0000256" key="7">
    <source>
        <dbReference type="SAM" id="Phobius"/>
    </source>
</evidence>
<dbReference type="GO" id="GO:0016020">
    <property type="term" value="C:membrane"/>
    <property type="evidence" value="ECO:0007669"/>
    <property type="project" value="UniProtKB-SubCell"/>
</dbReference>
<comment type="subcellular location">
    <subcellularLocation>
        <location evidence="1">Membrane</location>
        <topology evidence="1">Multi-pass membrane protein</topology>
    </subcellularLocation>
</comment>
<keyword evidence="2 7" id="KW-0812">Transmembrane</keyword>
<dbReference type="PRINTS" id="PR01415">
    <property type="entry name" value="ANKYRIN"/>
</dbReference>
<dbReference type="SUPFAM" id="SSF48403">
    <property type="entry name" value="Ankyrin repeat"/>
    <property type="match status" value="3"/>
</dbReference>
<dbReference type="PANTHER" id="PTHR24133:SF40">
    <property type="entry name" value="ANKYRIN REPEAT DOMAIN 44"/>
    <property type="match status" value="1"/>
</dbReference>
<feature type="transmembrane region" description="Helical" evidence="7">
    <location>
        <begin position="860"/>
        <end position="884"/>
    </location>
</feature>
<dbReference type="PROSITE" id="PS50088">
    <property type="entry name" value="ANK_REPEAT"/>
    <property type="match status" value="8"/>
</dbReference>
<dbReference type="OrthoDB" id="533508at2759"/>
<accession>A0A210QU35</accession>
<keyword evidence="5" id="KW-0040">ANK repeat</keyword>
<dbReference type="AlphaFoldDB" id="A0A210QU35"/>
<evidence type="ECO:0000256" key="1">
    <source>
        <dbReference type="ARBA" id="ARBA00004141"/>
    </source>
</evidence>
<organism evidence="9 10">
    <name type="scientific">Mizuhopecten yessoensis</name>
    <name type="common">Japanese scallop</name>
    <name type="synonym">Patinopecten yessoensis</name>
    <dbReference type="NCBI Taxonomy" id="6573"/>
    <lineage>
        <taxon>Eukaryota</taxon>
        <taxon>Metazoa</taxon>
        <taxon>Spiralia</taxon>
        <taxon>Lophotrochozoa</taxon>
        <taxon>Mollusca</taxon>
        <taxon>Bivalvia</taxon>
        <taxon>Autobranchia</taxon>
        <taxon>Pteriomorphia</taxon>
        <taxon>Pectinida</taxon>
        <taxon>Pectinoidea</taxon>
        <taxon>Pectinidae</taxon>
        <taxon>Mizuhopecten</taxon>
    </lineage>
</organism>
<dbReference type="InterPro" id="IPR002110">
    <property type="entry name" value="Ankyrin_rpt"/>
</dbReference>
<evidence type="ECO:0000313" key="9">
    <source>
        <dbReference type="EMBL" id="OWF52231.1"/>
    </source>
</evidence>
<feature type="repeat" description="ANK" evidence="5">
    <location>
        <begin position="656"/>
        <end position="688"/>
    </location>
</feature>
<comment type="caution">
    <text evidence="9">The sequence shown here is derived from an EMBL/GenBank/DDBJ whole genome shotgun (WGS) entry which is preliminary data.</text>
</comment>
<dbReference type="GO" id="GO:0005216">
    <property type="term" value="F:monoatomic ion channel activity"/>
    <property type="evidence" value="ECO:0007669"/>
    <property type="project" value="InterPro"/>
</dbReference>
<dbReference type="InterPro" id="IPR005821">
    <property type="entry name" value="Ion_trans_dom"/>
</dbReference>
<keyword evidence="3 7" id="KW-1133">Transmembrane helix</keyword>
<feature type="repeat" description="ANK" evidence="5">
    <location>
        <begin position="319"/>
        <end position="347"/>
    </location>
</feature>
<dbReference type="Pfam" id="PF12796">
    <property type="entry name" value="Ank_2"/>
    <property type="match status" value="3"/>
</dbReference>
<feature type="repeat" description="ANK" evidence="5">
    <location>
        <begin position="214"/>
        <end position="246"/>
    </location>
</feature>
<reference evidence="9 10" key="1">
    <citation type="journal article" date="2017" name="Nat. Ecol. Evol.">
        <title>Scallop genome provides insights into evolution of bilaterian karyotype and development.</title>
        <authorList>
            <person name="Wang S."/>
            <person name="Zhang J."/>
            <person name="Jiao W."/>
            <person name="Li J."/>
            <person name="Xun X."/>
            <person name="Sun Y."/>
            <person name="Guo X."/>
            <person name="Huan P."/>
            <person name="Dong B."/>
            <person name="Zhang L."/>
            <person name="Hu X."/>
            <person name="Sun X."/>
            <person name="Wang J."/>
            <person name="Zhao C."/>
            <person name="Wang Y."/>
            <person name="Wang D."/>
            <person name="Huang X."/>
            <person name="Wang R."/>
            <person name="Lv J."/>
            <person name="Li Y."/>
            <person name="Zhang Z."/>
            <person name="Liu B."/>
            <person name="Lu W."/>
            <person name="Hui Y."/>
            <person name="Liang J."/>
            <person name="Zhou Z."/>
            <person name="Hou R."/>
            <person name="Li X."/>
            <person name="Liu Y."/>
            <person name="Li H."/>
            <person name="Ning X."/>
            <person name="Lin Y."/>
            <person name="Zhao L."/>
            <person name="Xing Q."/>
            <person name="Dou J."/>
            <person name="Li Y."/>
            <person name="Mao J."/>
            <person name="Guo H."/>
            <person name="Dou H."/>
            <person name="Li T."/>
            <person name="Mu C."/>
            <person name="Jiang W."/>
            <person name="Fu Q."/>
            <person name="Fu X."/>
            <person name="Miao Y."/>
            <person name="Liu J."/>
            <person name="Yu Q."/>
            <person name="Li R."/>
            <person name="Liao H."/>
            <person name="Li X."/>
            <person name="Kong Y."/>
            <person name="Jiang Z."/>
            <person name="Chourrout D."/>
            <person name="Li R."/>
            <person name="Bao Z."/>
        </authorList>
    </citation>
    <scope>NUCLEOTIDE SEQUENCE [LARGE SCALE GENOMIC DNA]</scope>
    <source>
        <strain evidence="9 10">PY_sf001</strain>
    </source>
</reference>
<evidence type="ECO:0000256" key="6">
    <source>
        <dbReference type="SAM" id="MobiDB-lite"/>
    </source>
</evidence>